<dbReference type="RefSeq" id="WP_260043671.1">
    <property type="nucleotide sequence ID" value="NZ_JANZXA010000001.1"/>
</dbReference>
<accession>A0ABT2I124</accession>
<name>A0ABT2I124_9SPHN</name>
<comment type="caution">
    <text evidence="1">The sequence shown here is derived from an EMBL/GenBank/DDBJ whole genome shotgun (WGS) entry which is preliminary data.</text>
</comment>
<gene>
    <name evidence="1" type="ORF">NZK81_03005</name>
</gene>
<evidence type="ECO:0000313" key="1">
    <source>
        <dbReference type="EMBL" id="MCT2398509.1"/>
    </source>
</evidence>
<protein>
    <submittedName>
        <fullName evidence="1">Uncharacterized protein</fullName>
    </submittedName>
</protein>
<evidence type="ECO:0000313" key="2">
    <source>
        <dbReference type="Proteomes" id="UP001165583"/>
    </source>
</evidence>
<proteinExistence type="predicted"/>
<dbReference type="EMBL" id="JANZXA010000001">
    <property type="protein sequence ID" value="MCT2398509.1"/>
    <property type="molecule type" value="Genomic_DNA"/>
</dbReference>
<keyword evidence="2" id="KW-1185">Reference proteome</keyword>
<reference evidence="1" key="1">
    <citation type="submission" date="2022-09" db="EMBL/GenBank/DDBJ databases">
        <title>Novosphingobium sp. Nov., a polycyclic aromatic hydrocarbon-degrading bacterium isolated form mangrove sediments in HongKong.</title>
        <authorList>
            <person name="Hu Z."/>
        </authorList>
    </citation>
    <scope>NUCLEOTIDE SEQUENCE</scope>
    <source>
        <strain evidence="1">HK4-1</strain>
    </source>
</reference>
<organism evidence="1 2">
    <name type="scientific">Novosphingobium mangrovi</name>
    <name type="common">ex Huang et al. 2023</name>
    <dbReference type="NCBI Taxonomy" id="2976432"/>
    <lineage>
        <taxon>Bacteria</taxon>
        <taxon>Pseudomonadati</taxon>
        <taxon>Pseudomonadota</taxon>
        <taxon>Alphaproteobacteria</taxon>
        <taxon>Sphingomonadales</taxon>
        <taxon>Sphingomonadaceae</taxon>
        <taxon>Novosphingobium</taxon>
    </lineage>
</organism>
<dbReference type="Proteomes" id="UP001165583">
    <property type="component" value="Unassembled WGS sequence"/>
</dbReference>
<sequence length="50" mass="5127">MQVYLLACDLGRLAQLAQELSSAGPGTDVPRAVATLERARDLLGGGDGLS</sequence>